<accession>A0ABD5SAJ7</accession>
<feature type="transmembrane region" description="Helical" evidence="5">
    <location>
        <begin position="144"/>
        <end position="163"/>
    </location>
</feature>
<dbReference type="PANTHER" id="PTHR39535:SF2">
    <property type="entry name" value="HTTM DOMAIN-CONTAINING PROTEIN"/>
    <property type="match status" value="1"/>
</dbReference>
<feature type="transmembrane region" description="Helical" evidence="5">
    <location>
        <begin position="242"/>
        <end position="262"/>
    </location>
</feature>
<keyword evidence="8" id="KW-1185">Reference proteome</keyword>
<organism evidence="7 8">
    <name type="scientific">Halorubrum tibetense</name>
    <dbReference type="NCBI Taxonomy" id="175631"/>
    <lineage>
        <taxon>Archaea</taxon>
        <taxon>Methanobacteriati</taxon>
        <taxon>Methanobacteriota</taxon>
        <taxon>Stenosarchaea group</taxon>
        <taxon>Halobacteria</taxon>
        <taxon>Halobacteriales</taxon>
        <taxon>Haloferacaceae</taxon>
        <taxon>Halorubrum</taxon>
    </lineage>
</organism>
<evidence type="ECO:0000313" key="8">
    <source>
        <dbReference type="Proteomes" id="UP001596442"/>
    </source>
</evidence>
<evidence type="ECO:0000313" key="7">
    <source>
        <dbReference type="EMBL" id="MFC6753146.1"/>
    </source>
</evidence>
<dbReference type="InterPro" id="IPR011020">
    <property type="entry name" value="HTTM-like"/>
</dbReference>
<dbReference type="AlphaFoldDB" id="A0ABD5SAJ7"/>
<feature type="transmembrane region" description="Helical" evidence="5">
    <location>
        <begin position="356"/>
        <end position="378"/>
    </location>
</feature>
<feature type="transmembrane region" description="Helical" evidence="5">
    <location>
        <begin position="290"/>
        <end position="308"/>
    </location>
</feature>
<name>A0ABD5SAJ7_9EURY</name>
<proteinExistence type="predicted"/>
<keyword evidence="4 5" id="KW-0472">Membrane</keyword>
<dbReference type="Proteomes" id="UP001596442">
    <property type="component" value="Unassembled WGS sequence"/>
</dbReference>
<dbReference type="Pfam" id="PF05090">
    <property type="entry name" value="HTTM"/>
    <property type="match status" value="1"/>
</dbReference>
<dbReference type="GO" id="GO:0012505">
    <property type="term" value="C:endomembrane system"/>
    <property type="evidence" value="ECO:0007669"/>
    <property type="project" value="UniProtKB-SubCell"/>
</dbReference>
<sequence>MFACPVTGEASMTRGSDRPWSVGPRAALHRLRGHLIGCVSVDARSLAAFRILLGLLVIADLLLRARNFGFYYTDDGVVPQSLAERGAAEHAFSVYYYVSEPELIAALFLLQGMFALALVVGYRTRAATVISFLFVVSLDHHNPFVLSYADTLFRLLFFWAVFLPLGERWSVDALHADGARRRTVAGVATGLAMAQMVFMYFLNGVHKATSETWRSGDAAPLVFGIDEMTFLLGDFVRAFPTLVGYGGLVWFSMLLGSFLLVLLHGRPRITMVALFVLGHASFAVTVRIGAFAYVAIAGLTLFLQSAFWRDAGRVARRLRVDPATVETRVRTTVGVPLAAALPAVRVPSRMDRTTRVLSTLTIWLVAGAMLLVVALALLNAGAVADDTYDQDEVNALVEQHTVGSHVYLVAESLGIRQPEWSVFAPQPRTTDRYYVFGGRTVDGNRVDVFNDRAFTWDRPGDQLQKQHDTYRMRFFMNSVRRGSVGGDLTASYGEHLCRTYAEAYDIDLSHISMFEVAERITFGTIDDPSDRETDRTHFYRHECGS</sequence>
<comment type="caution">
    <text evidence="7">The sequence shown here is derived from an EMBL/GenBank/DDBJ whole genome shotgun (WGS) entry which is preliminary data.</text>
</comment>
<evidence type="ECO:0000256" key="5">
    <source>
        <dbReference type="SAM" id="Phobius"/>
    </source>
</evidence>
<feature type="transmembrane region" description="Helical" evidence="5">
    <location>
        <begin position="103"/>
        <end position="124"/>
    </location>
</feature>
<keyword evidence="3 5" id="KW-1133">Transmembrane helix</keyword>
<evidence type="ECO:0000256" key="1">
    <source>
        <dbReference type="ARBA" id="ARBA00004127"/>
    </source>
</evidence>
<evidence type="ECO:0000256" key="2">
    <source>
        <dbReference type="ARBA" id="ARBA00022692"/>
    </source>
</evidence>
<feature type="transmembrane region" description="Helical" evidence="5">
    <location>
        <begin position="184"/>
        <end position="202"/>
    </location>
</feature>
<keyword evidence="2 5" id="KW-0812">Transmembrane</keyword>
<evidence type="ECO:0000256" key="4">
    <source>
        <dbReference type="ARBA" id="ARBA00023136"/>
    </source>
</evidence>
<reference evidence="7 8" key="1">
    <citation type="journal article" date="2019" name="Int. J. Syst. Evol. Microbiol.">
        <title>The Global Catalogue of Microorganisms (GCM) 10K type strain sequencing project: providing services to taxonomists for standard genome sequencing and annotation.</title>
        <authorList>
            <consortium name="The Broad Institute Genomics Platform"/>
            <consortium name="The Broad Institute Genome Sequencing Center for Infectious Disease"/>
            <person name="Wu L."/>
            <person name="Ma J."/>
        </authorList>
    </citation>
    <scope>NUCLEOTIDE SEQUENCE [LARGE SCALE GENOMIC DNA]</scope>
    <source>
        <strain evidence="7 8">CGMCC 1.3239</strain>
    </source>
</reference>
<evidence type="ECO:0000259" key="6">
    <source>
        <dbReference type="SMART" id="SM00752"/>
    </source>
</evidence>
<protein>
    <submittedName>
        <fullName evidence="7">HTTM domain-containing protein</fullName>
    </submittedName>
</protein>
<gene>
    <name evidence="7" type="ORF">ACFQEU_06655</name>
</gene>
<dbReference type="InterPro" id="IPR052964">
    <property type="entry name" value="Sporulation_signal_mat"/>
</dbReference>
<dbReference type="PANTHER" id="PTHR39535">
    <property type="entry name" value="SPORULATION-DELAYING PROTEIN SDPB"/>
    <property type="match status" value="1"/>
</dbReference>
<dbReference type="EMBL" id="JBHSWW010000067">
    <property type="protein sequence ID" value="MFC6753146.1"/>
    <property type="molecule type" value="Genomic_DNA"/>
</dbReference>
<feature type="domain" description="HTTM-like" evidence="6">
    <location>
        <begin position="38"/>
        <end position="307"/>
    </location>
</feature>
<feature type="transmembrane region" description="Helical" evidence="5">
    <location>
        <begin position="45"/>
        <end position="63"/>
    </location>
</feature>
<comment type="subcellular location">
    <subcellularLocation>
        <location evidence="1">Endomembrane system</location>
        <topology evidence="1">Multi-pass membrane protein</topology>
    </subcellularLocation>
</comment>
<dbReference type="InterPro" id="IPR053934">
    <property type="entry name" value="HTTM_dom"/>
</dbReference>
<evidence type="ECO:0000256" key="3">
    <source>
        <dbReference type="ARBA" id="ARBA00022989"/>
    </source>
</evidence>
<dbReference type="SMART" id="SM00752">
    <property type="entry name" value="HTTM"/>
    <property type="match status" value="1"/>
</dbReference>